<feature type="domain" description="WRKY19-like zinc finger" evidence="1">
    <location>
        <begin position="252"/>
        <end position="276"/>
    </location>
</feature>
<dbReference type="Gramene" id="C.cajan_22874.t">
    <property type="protein sequence ID" value="C.cajan_22874.t"/>
    <property type="gene ID" value="C.cajan_22874"/>
</dbReference>
<accession>A0A151T239</accession>
<dbReference type="InterPro" id="IPR056866">
    <property type="entry name" value="Znf_WRKY19"/>
</dbReference>
<evidence type="ECO:0000313" key="2">
    <source>
        <dbReference type="EMBL" id="KYP61123.1"/>
    </source>
</evidence>
<dbReference type="STRING" id="3821.A0A151T239"/>
<evidence type="ECO:0000259" key="1">
    <source>
        <dbReference type="Pfam" id="PF24906"/>
    </source>
</evidence>
<protein>
    <submittedName>
        <fullName evidence="2">WRKY transcription factor 19</fullName>
    </submittedName>
</protein>
<organism evidence="2 3">
    <name type="scientific">Cajanus cajan</name>
    <name type="common">Pigeon pea</name>
    <name type="synonym">Cajanus indicus</name>
    <dbReference type="NCBI Taxonomy" id="3821"/>
    <lineage>
        <taxon>Eukaryota</taxon>
        <taxon>Viridiplantae</taxon>
        <taxon>Streptophyta</taxon>
        <taxon>Embryophyta</taxon>
        <taxon>Tracheophyta</taxon>
        <taxon>Spermatophyta</taxon>
        <taxon>Magnoliopsida</taxon>
        <taxon>eudicotyledons</taxon>
        <taxon>Gunneridae</taxon>
        <taxon>Pentapetalae</taxon>
        <taxon>rosids</taxon>
        <taxon>fabids</taxon>
        <taxon>Fabales</taxon>
        <taxon>Fabaceae</taxon>
        <taxon>Papilionoideae</taxon>
        <taxon>50 kb inversion clade</taxon>
        <taxon>NPAAA clade</taxon>
        <taxon>indigoferoid/millettioid clade</taxon>
        <taxon>Phaseoleae</taxon>
        <taxon>Cajanus</taxon>
    </lineage>
</organism>
<feature type="domain" description="WRKY19-like zinc finger" evidence="1">
    <location>
        <begin position="277"/>
        <end position="301"/>
    </location>
</feature>
<dbReference type="Proteomes" id="UP000075243">
    <property type="component" value="Chromosome 9"/>
</dbReference>
<dbReference type="PANTHER" id="PTHR31827:SF1">
    <property type="entry name" value="EMB|CAB89363.1"/>
    <property type="match status" value="1"/>
</dbReference>
<keyword evidence="3" id="KW-1185">Reference proteome</keyword>
<feature type="domain" description="WRKY19-like zinc finger" evidence="1">
    <location>
        <begin position="302"/>
        <end position="326"/>
    </location>
</feature>
<feature type="domain" description="WRKY19-like zinc finger" evidence="1">
    <location>
        <begin position="227"/>
        <end position="251"/>
    </location>
</feature>
<evidence type="ECO:0000313" key="3">
    <source>
        <dbReference type="Proteomes" id="UP000075243"/>
    </source>
</evidence>
<sequence length="486" mass="51065">MDLNMKAVLSPRDAELRKYDNFGDTTLCLNGIGFGETNKTSDGCTESNLGMKFSNASDDGCRLVLGLGPTPMAYGDDYNNLGFNVKKKSANLFSQHMPSECESILQLGLSGVTNEASKNYYSRIPVVDEGSTSAKKSGGYIPSLLLAPRMDNAETSVQTQELIIGTKSQLCPEPSDAVNYSFGTASGPQGTGITSENRTSNPKTCRFFGCTKGARGASGLCIGHGGGQRCQKPGCNKGAESRTAYCKAHGGGKRCQYLGCTKSAEGKTDYCIAHGGGRRCGYPGCTKSARGRTDCCVRHGGGKRCKSEGCGKSAQGSTDFCKAHGGGKRCSWGDGKCEKFARGKSGLCAAHSSLVQERDMNKGSLIAPGLFCGLVPAASTACSSFENNSSSGVSVVSDSYDSMETPPTRQHLIPKEVLVPLSMKSPSYSNFLTAKKPDEDRNCQSSAAGCSGAQKGLDFNLPEGRVHGGDLMLYFGGNLKNALDGI</sequence>
<dbReference type="Pfam" id="PF24906">
    <property type="entry name" value="Zf_WRKY19"/>
    <property type="match status" value="4"/>
</dbReference>
<dbReference type="EMBL" id="CM003611">
    <property type="protein sequence ID" value="KYP61123.1"/>
    <property type="molecule type" value="Genomic_DNA"/>
</dbReference>
<dbReference type="AlphaFoldDB" id="A0A151T239"/>
<proteinExistence type="predicted"/>
<dbReference type="PANTHER" id="PTHR31827">
    <property type="entry name" value="EMB|CAB89363.1"/>
    <property type="match status" value="1"/>
</dbReference>
<gene>
    <name evidence="2" type="ORF">KK1_023547</name>
</gene>
<name>A0A151T239_CAJCA</name>
<dbReference type="OMA" id="MYRVPDV"/>
<reference evidence="2 3" key="1">
    <citation type="journal article" date="2012" name="Nat. Biotechnol.">
        <title>Draft genome sequence of pigeonpea (Cajanus cajan), an orphan legume crop of resource-poor farmers.</title>
        <authorList>
            <person name="Varshney R.K."/>
            <person name="Chen W."/>
            <person name="Li Y."/>
            <person name="Bharti A.K."/>
            <person name="Saxena R.K."/>
            <person name="Schlueter J.A."/>
            <person name="Donoghue M.T."/>
            <person name="Azam S."/>
            <person name="Fan G."/>
            <person name="Whaley A.M."/>
            <person name="Farmer A.D."/>
            <person name="Sheridan J."/>
            <person name="Iwata A."/>
            <person name="Tuteja R."/>
            <person name="Penmetsa R.V."/>
            <person name="Wu W."/>
            <person name="Upadhyaya H.D."/>
            <person name="Yang S.P."/>
            <person name="Shah T."/>
            <person name="Saxena K.B."/>
            <person name="Michael T."/>
            <person name="McCombie W.R."/>
            <person name="Yang B."/>
            <person name="Zhang G."/>
            <person name="Yang H."/>
            <person name="Wang J."/>
            <person name="Spillane C."/>
            <person name="Cook D.R."/>
            <person name="May G.D."/>
            <person name="Xu X."/>
            <person name="Jackson S.A."/>
        </authorList>
    </citation>
    <scope>NUCLEOTIDE SEQUENCE [LARGE SCALE GENOMIC DNA]</scope>
    <source>
        <strain evidence="3">cv. Asha</strain>
    </source>
</reference>